<dbReference type="InterPro" id="IPR041633">
    <property type="entry name" value="Polbeta"/>
</dbReference>
<dbReference type="Proteomes" id="UP001479520">
    <property type="component" value="Chromosome"/>
</dbReference>
<gene>
    <name evidence="2" type="ORF">AADV58_15570</name>
</gene>
<dbReference type="Gene3D" id="3.30.460.10">
    <property type="entry name" value="Beta Polymerase, domain 2"/>
    <property type="match status" value="1"/>
</dbReference>
<dbReference type="PANTHER" id="PTHR43852:SF2">
    <property type="entry name" value="PROTEIN ADENYLYLTRANSFERASE MNTA"/>
    <property type="match status" value="1"/>
</dbReference>
<feature type="domain" description="Polymerase beta nucleotidyltransferase" evidence="1">
    <location>
        <begin position="19"/>
        <end position="107"/>
    </location>
</feature>
<protein>
    <submittedName>
        <fullName evidence="2">Nucleotidyltransferase domain-containing protein</fullName>
    </submittedName>
</protein>
<evidence type="ECO:0000313" key="3">
    <source>
        <dbReference type="Proteomes" id="UP001479520"/>
    </source>
</evidence>
<dbReference type="EMBL" id="CP151406">
    <property type="protein sequence ID" value="WZJ21351.1"/>
    <property type="molecule type" value="Genomic_DNA"/>
</dbReference>
<dbReference type="PANTHER" id="PTHR43852">
    <property type="entry name" value="NUCLEOTIDYLTRANSFERASE"/>
    <property type="match status" value="1"/>
</dbReference>
<reference evidence="2 3" key="1">
    <citation type="submission" date="2024-04" db="EMBL/GenBank/DDBJ databases">
        <title>Dissimilatory iodate-reducing microorganisms contribute to the enrichment of iodine in groundwater.</title>
        <authorList>
            <person name="Jiang Z."/>
        </authorList>
    </citation>
    <scope>NUCLEOTIDE SEQUENCE [LARGE SCALE GENOMIC DNA]</scope>
    <source>
        <strain evidence="2 3">NCP973</strain>
    </source>
</reference>
<dbReference type="Pfam" id="PF18765">
    <property type="entry name" value="Polbeta"/>
    <property type="match status" value="1"/>
</dbReference>
<dbReference type="RefSeq" id="WP_028994358.1">
    <property type="nucleotide sequence ID" value="NZ_CP151406.1"/>
</dbReference>
<dbReference type="InterPro" id="IPR052930">
    <property type="entry name" value="TA_antitoxin_MntA"/>
</dbReference>
<proteinExistence type="predicted"/>
<evidence type="ECO:0000259" key="1">
    <source>
        <dbReference type="Pfam" id="PF18765"/>
    </source>
</evidence>
<name>A0ABZ2XJA2_9RHOO</name>
<dbReference type="SUPFAM" id="SSF81301">
    <property type="entry name" value="Nucleotidyltransferase"/>
    <property type="match status" value="1"/>
</dbReference>
<sequence>MKSREAPAAGLPGYALAAIVGVLAMYPEVERVQLFGSRAKGNQRPGSDIDLFIEAPTLNPGRRLGLETRLDDLLLPWKIDVVMAHEVDNPELLAHVARVGITLFGQKTA</sequence>
<dbReference type="CDD" id="cd05403">
    <property type="entry name" value="NT_KNTase_like"/>
    <property type="match status" value="1"/>
</dbReference>
<keyword evidence="3" id="KW-1185">Reference proteome</keyword>
<accession>A0ABZ2XJA2</accession>
<evidence type="ECO:0000313" key="2">
    <source>
        <dbReference type="EMBL" id="WZJ21351.1"/>
    </source>
</evidence>
<dbReference type="InterPro" id="IPR043519">
    <property type="entry name" value="NT_sf"/>
</dbReference>
<organism evidence="2 3">
    <name type="scientific">Azonexus hydrophilus</name>
    <dbReference type="NCBI Taxonomy" id="418702"/>
    <lineage>
        <taxon>Bacteria</taxon>
        <taxon>Pseudomonadati</taxon>
        <taxon>Pseudomonadota</taxon>
        <taxon>Betaproteobacteria</taxon>
        <taxon>Rhodocyclales</taxon>
        <taxon>Azonexaceae</taxon>
        <taxon>Azonexus</taxon>
    </lineage>
</organism>